<comment type="miscellaneous">
    <text evidence="2">Reaction mechanism of ThiL seems to utilize a direct, inline transfer of the gamma-phosphate of ATP to TMP rather than a phosphorylated enzyme intermediate.</text>
</comment>
<dbReference type="NCBIfam" id="TIGR01379">
    <property type="entry name" value="thiL"/>
    <property type="match status" value="1"/>
</dbReference>
<dbReference type="Pfam" id="PF00586">
    <property type="entry name" value="AIRS"/>
    <property type="match status" value="1"/>
</dbReference>
<keyword evidence="2" id="KW-0067">ATP-binding</keyword>
<keyword evidence="6" id="KW-1185">Reference proteome</keyword>
<dbReference type="UniPathway" id="UPA00060">
    <property type="reaction ID" value="UER00142"/>
</dbReference>
<dbReference type="GO" id="GO:0009229">
    <property type="term" value="P:thiamine diphosphate biosynthetic process"/>
    <property type="evidence" value="ECO:0007669"/>
    <property type="project" value="UniProtKB-UniRule"/>
</dbReference>
<dbReference type="EMBL" id="SADE01000001">
    <property type="protein sequence ID" value="RVU39211.1"/>
    <property type="molecule type" value="Genomic_DNA"/>
</dbReference>
<feature type="domain" description="PurM-like C-terminal" evidence="4">
    <location>
        <begin position="155"/>
        <end position="310"/>
    </location>
</feature>
<evidence type="ECO:0000313" key="5">
    <source>
        <dbReference type="EMBL" id="RVU39211.1"/>
    </source>
</evidence>
<feature type="binding site" evidence="2">
    <location>
        <position position="325"/>
    </location>
    <ligand>
        <name>substrate</name>
    </ligand>
</feature>
<feature type="binding site" evidence="2">
    <location>
        <position position="151"/>
    </location>
    <ligand>
        <name>ATP</name>
        <dbReference type="ChEBI" id="CHEBI:30616"/>
    </ligand>
</feature>
<evidence type="ECO:0000313" key="6">
    <source>
        <dbReference type="Proteomes" id="UP000287447"/>
    </source>
</evidence>
<feature type="binding site" evidence="2">
    <location>
        <position position="77"/>
    </location>
    <ligand>
        <name>Mg(2+)</name>
        <dbReference type="ChEBI" id="CHEBI:18420"/>
        <label>3</label>
    </ligand>
</feature>
<keyword evidence="2" id="KW-0479">Metal-binding</keyword>
<feature type="binding site" evidence="2">
    <location>
        <position position="48"/>
    </location>
    <ligand>
        <name>Mg(2+)</name>
        <dbReference type="ChEBI" id="CHEBI:18420"/>
        <label>1</label>
    </ligand>
</feature>
<comment type="similarity">
    <text evidence="2">Belongs to the thiamine-monophosphate kinase family.</text>
</comment>
<keyword evidence="2" id="KW-0460">Magnesium</keyword>
<feature type="binding site" evidence="2">
    <location>
        <position position="217"/>
    </location>
    <ligand>
        <name>Mg(2+)</name>
        <dbReference type="ChEBI" id="CHEBI:18420"/>
        <label>3</label>
    </ligand>
</feature>
<keyword evidence="2" id="KW-0547">Nucleotide-binding</keyword>
<dbReference type="Gene3D" id="3.30.1330.10">
    <property type="entry name" value="PurM-like, N-terminal domain"/>
    <property type="match status" value="1"/>
</dbReference>
<dbReference type="InterPro" id="IPR010918">
    <property type="entry name" value="PurM-like_C_dom"/>
</dbReference>
<keyword evidence="2 5" id="KW-0418">Kinase</keyword>
<dbReference type="GO" id="GO:0005524">
    <property type="term" value="F:ATP binding"/>
    <property type="evidence" value="ECO:0007669"/>
    <property type="project" value="UniProtKB-UniRule"/>
</dbReference>
<dbReference type="SUPFAM" id="SSF55326">
    <property type="entry name" value="PurM N-terminal domain-like"/>
    <property type="match status" value="1"/>
</dbReference>
<dbReference type="InterPro" id="IPR036676">
    <property type="entry name" value="PurM-like_C_sf"/>
</dbReference>
<dbReference type="CDD" id="cd02194">
    <property type="entry name" value="ThiL"/>
    <property type="match status" value="1"/>
</dbReference>
<dbReference type="GO" id="GO:0009228">
    <property type="term" value="P:thiamine biosynthetic process"/>
    <property type="evidence" value="ECO:0007669"/>
    <property type="project" value="UniProtKB-KW"/>
</dbReference>
<comment type="catalytic activity">
    <reaction evidence="2">
        <text>thiamine phosphate + ATP = thiamine diphosphate + ADP</text>
        <dbReference type="Rhea" id="RHEA:15913"/>
        <dbReference type="ChEBI" id="CHEBI:30616"/>
        <dbReference type="ChEBI" id="CHEBI:37575"/>
        <dbReference type="ChEBI" id="CHEBI:58937"/>
        <dbReference type="ChEBI" id="CHEBI:456216"/>
        <dbReference type="EC" id="2.7.4.16"/>
    </reaction>
</comment>
<dbReference type="Pfam" id="PF02769">
    <property type="entry name" value="AIRS_C"/>
    <property type="match status" value="1"/>
</dbReference>
<evidence type="ECO:0000256" key="1">
    <source>
        <dbReference type="ARBA" id="ARBA00022977"/>
    </source>
</evidence>
<dbReference type="PANTHER" id="PTHR30270">
    <property type="entry name" value="THIAMINE-MONOPHOSPHATE KINASE"/>
    <property type="match status" value="1"/>
</dbReference>
<feature type="domain" description="PurM-like N-terminal" evidence="3">
    <location>
        <begin position="31"/>
        <end position="142"/>
    </location>
</feature>
<dbReference type="InterPro" id="IPR006283">
    <property type="entry name" value="ThiL-like"/>
</dbReference>
<feature type="binding site" evidence="2">
    <location>
        <position position="47"/>
    </location>
    <ligand>
        <name>Mg(2+)</name>
        <dbReference type="ChEBI" id="CHEBI:18420"/>
        <label>4</label>
    </ligand>
</feature>
<gene>
    <name evidence="2 5" type="primary">thiL</name>
    <name evidence="5" type="ORF">EOI86_08175</name>
</gene>
<dbReference type="GO" id="GO:0009030">
    <property type="term" value="F:thiamine-phosphate kinase activity"/>
    <property type="evidence" value="ECO:0007669"/>
    <property type="project" value="UniProtKB-UniRule"/>
</dbReference>
<dbReference type="AlphaFoldDB" id="A0A3S2Y5S5"/>
<comment type="pathway">
    <text evidence="2">Cofactor biosynthesis; thiamine diphosphate biosynthesis; thiamine diphosphate from thiamine phosphate: step 1/1.</text>
</comment>
<dbReference type="PIRSF" id="PIRSF005303">
    <property type="entry name" value="Thiam_monoph_kin"/>
    <property type="match status" value="1"/>
</dbReference>
<dbReference type="PANTHER" id="PTHR30270:SF0">
    <property type="entry name" value="THIAMINE-MONOPHOSPHATE KINASE"/>
    <property type="match status" value="1"/>
</dbReference>
<feature type="binding site" evidence="2">
    <location>
        <position position="77"/>
    </location>
    <ligand>
        <name>Mg(2+)</name>
        <dbReference type="ChEBI" id="CHEBI:18420"/>
        <label>2</label>
    </ligand>
</feature>
<feature type="binding site" evidence="2">
    <location>
        <position position="32"/>
    </location>
    <ligand>
        <name>Mg(2+)</name>
        <dbReference type="ChEBI" id="CHEBI:18420"/>
        <label>3</label>
    </ligand>
</feature>
<feature type="binding site" evidence="2">
    <location>
        <position position="49"/>
    </location>
    <ligand>
        <name>Mg(2+)</name>
        <dbReference type="ChEBI" id="CHEBI:18420"/>
        <label>2</label>
    </ligand>
</feature>
<comment type="function">
    <text evidence="2">Catalyzes the ATP-dependent phosphorylation of thiamine-monophosphate (TMP) to form thiamine-pyrophosphate (TPP), the active form of vitamin B1.</text>
</comment>
<name>A0A3S2Y5S5_9PROT</name>
<feature type="binding site" evidence="2">
    <location>
        <position position="49"/>
    </location>
    <ligand>
        <name>Mg(2+)</name>
        <dbReference type="ChEBI" id="CHEBI:18420"/>
        <label>1</label>
    </ligand>
</feature>
<dbReference type="InterPro" id="IPR016188">
    <property type="entry name" value="PurM-like_N"/>
</dbReference>
<feature type="binding site" evidence="2">
    <location>
        <position position="56"/>
    </location>
    <ligand>
        <name>substrate</name>
    </ligand>
</feature>
<comment type="caution">
    <text evidence="2">Lacks conserved residue(s) required for the propagation of feature annotation.</text>
</comment>
<feature type="binding site" evidence="2">
    <location>
        <position position="32"/>
    </location>
    <ligand>
        <name>Mg(2+)</name>
        <dbReference type="ChEBI" id="CHEBI:18420"/>
        <label>4</label>
    </ligand>
</feature>
<feature type="binding site" evidence="2">
    <location>
        <position position="219"/>
    </location>
    <ligand>
        <name>ATP</name>
        <dbReference type="ChEBI" id="CHEBI:30616"/>
    </ligand>
</feature>
<feature type="binding site" evidence="2">
    <location>
        <position position="220"/>
    </location>
    <ligand>
        <name>Mg(2+)</name>
        <dbReference type="ChEBI" id="CHEBI:18420"/>
        <label>5</label>
    </ligand>
</feature>
<feature type="binding site" evidence="2">
    <location>
        <begin position="124"/>
        <end position="125"/>
    </location>
    <ligand>
        <name>ATP</name>
        <dbReference type="ChEBI" id="CHEBI:30616"/>
    </ligand>
</feature>
<dbReference type="RefSeq" id="WP_127764582.1">
    <property type="nucleotide sequence ID" value="NZ_SADE01000001.1"/>
</dbReference>
<evidence type="ECO:0000256" key="2">
    <source>
        <dbReference type="HAMAP-Rule" id="MF_02128"/>
    </source>
</evidence>
<dbReference type="EC" id="2.7.4.16" evidence="2"/>
<dbReference type="Gene3D" id="3.90.650.10">
    <property type="entry name" value="PurM-like C-terminal domain"/>
    <property type="match status" value="1"/>
</dbReference>
<accession>A0A3S2Y5S5</accession>
<reference evidence="6" key="1">
    <citation type="submission" date="2019-01" db="EMBL/GenBank/DDBJ databases">
        <title>Gri0909 isolated from a small marine red alga.</title>
        <authorList>
            <person name="Kim J."/>
            <person name="Jeong S.E."/>
            <person name="Jeon C.O."/>
        </authorList>
    </citation>
    <scope>NUCLEOTIDE SEQUENCE [LARGE SCALE GENOMIC DNA]</scope>
    <source>
        <strain evidence="6">Gri0909</strain>
    </source>
</reference>
<sequence length="328" mass="34232">MTMTVSGEFERIARFFAPLAKGFDGADGLNDDAAALPVPNDQDLIVSTDTIVEKIHYLGPEKPASIASKLLRVTLSDLASKGAVPVWYTMNLALPAKIDDAWLEGFCDGLARDQERYGVTLAGGDTVKTEGPVVLTLTGYGLAPAGKILRRGGARPGDLIYVTGTIGDGALGLECARGAFPELNWNARYYLVQRYELPDPPVALGAALIGIAHAAMDISDGLVADLAHMADASDLRAMIHAISVPVSDAAAEILSDCPDRLPSVLSGGDDYQILAAVPVAAEDAFLSAARKHSVAATRIGEFKKGSGVSVLDADGAELALAQTGYSHS</sequence>
<evidence type="ECO:0000259" key="3">
    <source>
        <dbReference type="Pfam" id="PF00586"/>
    </source>
</evidence>
<evidence type="ECO:0000259" key="4">
    <source>
        <dbReference type="Pfam" id="PF02769"/>
    </source>
</evidence>
<keyword evidence="2 5" id="KW-0808">Transferase</keyword>
<keyword evidence="1 2" id="KW-0784">Thiamine biosynthesis</keyword>
<dbReference type="HAMAP" id="MF_02128">
    <property type="entry name" value="TMP_kinase"/>
    <property type="match status" value="1"/>
</dbReference>
<organism evidence="5 6">
    <name type="scientific">Hwanghaeella grinnelliae</name>
    <dbReference type="NCBI Taxonomy" id="2500179"/>
    <lineage>
        <taxon>Bacteria</taxon>
        <taxon>Pseudomonadati</taxon>
        <taxon>Pseudomonadota</taxon>
        <taxon>Alphaproteobacteria</taxon>
        <taxon>Rhodospirillales</taxon>
        <taxon>Rhodospirillaceae</taxon>
        <taxon>Hwanghaeella</taxon>
    </lineage>
</organism>
<dbReference type="OrthoDB" id="9802811at2"/>
<dbReference type="GO" id="GO:0000287">
    <property type="term" value="F:magnesium ion binding"/>
    <property type="evidence" value="ECO:0007669"/>
    <property type="project" value="UniProtKB-UniRule"/>
</dbReference>
<dbReference type="Proteomes" id="UP000287447">
    <property type="component" value="Unassembled WGS sequence"/>
</dbReference>
<proteinExistence type="inferred from homology"/>
<feature type="binding site" evidence="2">
    <location>
        <position position="269"/>
    </location>
    <ligand>
        <name>substrate</name>
    </ligand>
</feature>
<feature type="binding site" evidence="2">
    <location>
        <position position="125"/>
    </location>
    <ligand>
        <name>Mg(2+)</name>
        <dbReference type="ChEBI" id="CHEBI:18420"/>
        <label>1</label>
    </ligand>
</feature>
<protein>
    <recommendedName>
        <fullName evidence="2">Thiamine-monophosphate kinase</fullName>
        <shortName evidence="2">TMP kinase</shortName>
        <shortName evidence="2">Thiamine-phosphate kinase</shortName>
        <ecNumber evidence="2">2.7.4.16</ecNumber>
    </recommendedName>
</protein>
<feature type="binding site" evidence="2">
    <location>
        <position position="77"/>
    </location>
    <ligand>
        <name>Mg(2+)</name>
        <dbReference type="ChEBI" id="CHEBI:18420"/>
        <label>4</label>
    </ligand>
</feature>
<comment type="caution">
    <text evidence="5">The sequence shown here is derived from an EMBL/GenBank/DDBJ whole genome shotgun (WGS) entry which is preliminary data.</text>
</comment>
<dbReference type="InterPro" id="IPR036921">
    <property type="entry name" value="PurM-like_N_sf"/>
</dbReference>
<dbReference type="SUPFAM" id="SSF56042">
    <property type="entry name" value="PurM C-terminal domain-like"/>
    <property type="match status" value="1"/>
</dbReference>